<evidence type="ECO:0000313" key="2">
    <source>
        <dbReference type="Proteomes" id="UP001302978"/>
    </source>
</evidence>
<reference evidence="1 2" key="1">
    <citation type="submission" date="2023-07" db="EMBL/GenBank/DDBJ databases">
        <title>Closed genoem sequence of Methanomicrococcus sp. Hf6.</title>
        <authorList>
            <person name="Poehlein A."/>
            <person name="Protasov E."/>
            <person name="Platt K."/>
            <person name="Reeh H."/>
            <person name="Daniel R."/>
            <person name="Brune A."/>
        </authorList>
    </citation>
    <scope>NUCLEOTIDE SEQUENCE [LARGE SCALE GENOMIC DNA]</scope>
    <source>
        <strain evidence="1 2">Hf6</strain>
    </source>
</reference>
<evidence type="ECO:0000313" key="1">
    <source>
        <dbReference type="EMBL" id="WNY23213.1"/>
    </source>
</evidence>
<keyword evidence="2" id="KW-1185">Reference proteome</keyword>
<protein>
    <submittedName>
        <fullName evidence="1">Uncharacterized protein</fullName>
    </submittedName>
</protein>
<organism evidence="1 2">
    <name type="scientific">Methanimicrococcus hongohii</name>
    <dbReference type="NCBI Taxonomy" id="3028295"/>
    <lineage>
        <taxon>Archaea</taxon>
        <taxon>Methanobacteriati</taxon>
        <taxon>Methanobacteriota</taxon>
        <taxon>Stenosarchaea group</taxon>
        <taxon>Methanomicrobia</taxon>
        <taxon>Methanosarcinales</taxon>
        <taxon>Methanosarcinaceae</taxon>
        <taxon>Methanimicrococcus</taxon>
    </lineage>
</organism>
<sequence length="60" mass="7427">METTDKNEIKKRNPLDTVRLKDYFEVTEIATAKPLFYLKLEKKWRDWRNKQKNKNEINKK</sequence>
<proteinExistence type="predicted"/>
<dbReference type="EMBL" id="CP131059">
    <property type="protein sequence ID" value="WNY23213.1"/>
    <property type="molecule type" value="Genomic_DNA"/>
</dbReference>
<dbReference type="KEGG" id="mehf:MmiHf6_05180"/>
<name>A0AA97A1F1_9EURY</name>
<dbReference type="Proteomes" id="UP001302978">
    <property type="component" value="Chromosome"/>
</dbReference>
<gene>
    <name evidence="1" type="ORF">MmiHf6_05180</name>
</gene>
<accession>A0AA97A1F1</accession>
<dbReference type="AlphaFoldDB" id="A0AA97A1F1"/>